<dbReference type="PANTHER" id="PTHR35802">
    <property type="entry name" value="PROTEASE SYNTHASE AND SPORULATION PROTEIN PAI 2"/>
    <property type="match status" value="1"/>
</dbReference>
<evidence type="ECO:0000313" key="2">
    <source>
        <dbReference type="Proteomes" id="UP000308167"/>
    </source>
</evidence>
<dbReference type="InterPro" id="IPR007396">
    <property type="entry name" value="TR_PAI2-type"/>
</dbReference>
<gene>
    <name evidence="1" type="primary">paiB_2</name>
    <name evidence="1" type="ORF">SAMEA1410922_02179</name>
</gene>
<dbReference type="SUPFAM" id="SSF50475">
    <property type="entry name" value="FMN-binding split barrel"/>
    <property type="match status" value="1"/>
</dbReference>
<name>A0ABY6TPY7_9PAST</name>
<dbReference type="GeneID" id="86156538"/>
<organism evidence="1 2">
    <name type="scientific">Actinobacillus porcinus</name>
    <dbReference type="NCBI Taxonomy" id="51048"/>
    <lineage>
        <taxon>Bacteria</taxon>
        <taxon>Pseudomonadati</taxon>
        <taxon>Pseudomonadota</taxon>
        <taxon>Gammaproteobacteria</taxon>
        <taxon>Pasteurellales</taxon>
        <taxon>Pasteurellaceae</taxon>
        <taxon>Actinobacillus</taxon>
    </lineage>
</organism>
<comment type="caution">
    <text evidence="1">The sequence shown here is derived from an EMBL/GenBank/DDBJ whole genome shotgun (WGS) entry which is preliminary data.</text>
</comment>
<dbReference type="InterPro" id="IPR012349">
    <property type="entry name" value="Split_barrel_FMN-bd"/>
</dbReference>
<keyword evidence="1" id="KW-0645">Protease</keyword>
<accession>A0ABY6TPY7</accession>
<dbReference type="PIRSF" id="PIRSF010372">
    <property type="entry name" value="PaiB"/>
    <property type="match status" value="1"/>
</dbReference>
<proteinExistence type="predicted"/>
<dbReference type="GO" id="GO:0006508">
    <property type="term" value="P:proteolysis"/>
    <property type="evidence" value="ECO:0007669"/>
    <property type="project" value="UniProtKB-KW"/>
</dbReference>
<sequence length="209" mass="23763">MFIPATFKQDNLAEIATFIRSHSLATLITPNGEVAHIPMILQTKENGELVLVGHCFKRNPIVSAMSQPQTWLAIFQENGHYISPNWYPNKAITHKEVPTWNYQAVHIRGAVRQLDDVVAVLTAQTDFWESCLPNNTPWQLSDAPEDYLQALYQAIVCFEIKVEKTEAQFKLSQNKDAATKQSICQNLRQINSPQAYTMAELIERYTNNA</sequence>
<dbReference type="Pfam" id="PF04299">
    <property type="entry name" value="FMN_bind_2"/>
    <property type="match status" value="1"/>
</dbReference>
<dbReference type="GO" id="GO:0008233">
    <property type="term" value="F:peptidase activity"/>
    <property type="evidence" value="ECO:0007669"/>
    <property type="project" value="UniProtKB-KW"/>
</dbReference>
<dbReference type="Proteomes" id="UP000308167">
    <property type="component" value="Unassembled WGS sequence"/>
</dbReference>
<keyword evidence="1" id="KW-0378">Hydrolase</keyword>
<evidence type="ECO:0000313" key="1">
    <source>
        <dbReference type="EMBL" id="VTU09719.1"/>
    </source>
</evidence>
<reference evidence="1 2" key="1">
    <citation type="submission" date="2019-05" db="EMBL/GenBank/DDBJ databases">
        <authorList>
            <consortium name="Pathogen Informatics"/>
        </authorList>
    </citation>
    <scope>NUCLEOTIDE SEQUENCE [LARGE SCALE GENOMIC DNA]</scope>
    <source>
        <strain evidence="1 2">NM319</strain>
    </source>
</reference>
<dbReference type="RefSeq" id="WP_135711140.1">
    <property type="nucleotide sequence ID" value="NZ_CABFKI010000023.1"/>
</dbReference>
<dbReference type="PANTHER" id="PTHR35802:SF1">
    <property type="entry name" value="PROTEASE SYNTHASE AND SPORULATION PROTEIN PAI 2"/>
    <property type="match status" value="1"/>
</dbReference>
<dbReference type="Gene3D" id="2.30.110.10">
    <property type="entry name" value="Electron Transport, Fmn-binding Protein, Chain A"/>
    <property type="match status" value="1"/>
</dbReference>
<dbReference type="EMBL" id="CABFKI010000023">
    <property type="protein sequence ID" value="VTU09719.1"/>
    <property type="molecule type" value="Genomic_DNA"/>
</dbReference>
<protein>
    <submittedName>
        <fullName evidence="1">Protease synthase and sporulation protein PAI 2</fullName>
    </submittedName>
</protein>
<keyword evidence="2" id="KW-1185">Reference proteome</keyword>